<evidence type="ECO:0000313" key="1">
    <source>
        <dbReference type="EMBL" id="RCS57112.1"/>
    </source>
</evidence>
<gene>
    <name evidence="1" type="ORF">DU000_09930</name>
</gene>
<dbReference type="Gene3D" id="3.30.56.110">
    <property type="entry name" value="Protein of unknown function DUF2237"/>
    <property type="match status" value="1"/>
</dbReference>
<dbReference type="PANTHER" id="PTHR37466">
    <property type="entry name" value="SLR1628 PROTEIN"/>
    <property type="match status" value="1"/>
</dbReference>
<protein>
    <submittedName>
        <fullName evidence="1">DUF2237 domain-containing protein</fullName>
    </submittedName>
</protein>
<name>A0A368L1W6_9BURK</name>
<keyword evidence="2" id="KW-1185">Reference proteome</keyword>
<evidence type="ECO:0000313" key="2">
    <source>
        <dbReference type="Proteomes" id="UP000252357"/>
    </source>
</evidence>
<dbReference type="InterPro" id="IPR018714">
    <property type="entry name" value="DUF2237"/>
</dbReference>
<dbReference type="PANTHER" id="PTHR37466:SF1">
    <property type="entry name" value="SLR1628 PROTEIN"/>
    <property type="match status" value="1"/>
</dbReference>
<dbReference type="Pfam" id="PF09996">
    <property type="entry name" value="DUF2237"/>
    <property type="match status" value="1"/>
</dbReference>
<dbReference type="OrthoDB" id="9792525at2"/>
<dbReference type="EMBL" id="QPGB01000004">
    <property type="protein sequence ID" value="RCS57112.1"/>
    <property type="molecule type" value="Genomic_DNA"/>
</dbReference>
<comment type="caution">
    <text evidence="1">The sequence shown here is derived from an EMBL/GenBank/DDBJ whole genome shotgun (WGS) entry which is preliminary data.</text>
</comment>
<accession>A0A368L1W6</accession>
<dbReference type="Proteomes" id="UP000252357">
    <property type="component" value="Unassembled WGS sequence"/>
</dbReference>
<dbReference type="RefSeq" id="WP_114403254.1">
    <property type="nucleotide sequence ID" value="NZ_QPGB01000004.1"/>
</dbReference>
<sequence length="141" mass="14927">MAATETAKNVLGGPLKLCGLTPRTGYLRDGCCQAVAGDSGSHTVCAIVTAAFLAYSMLRGNDLSTPRPAYDFPGLKPGDRWCLCARRWLEAYEGGCAPRVVLEATHLAALDTIPLALLIAHADHVADDPAGYLPEDQSNQD</sequence>
<reference evidence="1 2" key="1">
    <citation type="journal article" date="2018" name="Int. J. Syst. Evol. Microbiol.">
        <title>Parvibium lacunae gen. nov., sp. nov., a new member of the family Alcaligenaceae isolated from a freshwater pond.</title>
        <authorList>
            <person name="Chen W.M."/>
            <person name="Xie P.B."/>
            <person name="Hsu M.Y."/>
            <person name="Sheu S.Y."/>
        </authorList>
    </citation>
    <scope>NUCLEOTIDE SEQUENCE [LARGE SCALE GENOMIC DNA]</scope>
    <source>
        <strain evidence="1 2">KMB9</strain>
    </source>
</reference>
<proteinExistence type="predicted"/>
<dbReference type="AlphaFoldDB" id="A0A368L1W6"/>
<organism evidence="1 2">
    <name type="scientific">Parvibium lacunae</name>
    <dbReference type="NCBI Taxonomy" id="1888893"/>
    <lineage>
        <taxon>Bacteria</taxon>
        <taxon>Pseudomonadati</taxon>
        <taxon>Pseudomonadota</taxon>
        <taxon>Betaproteobacteria</taxon>
        <taxon>Burkholderiales</taxon>
        <taxon>Alcaligenaceae</taxon>
        <taxon>Parvibium</taxon>
    </lineage>
</organism>